<dbReference type="GO" id="GO:0016747">
    <property type="term" value="F:acyltransferase activity, transferring groups other than amino-acyl groups"/>
    <property type="evidence" value="ECO:0007669"/>
    <property type="project" value="InterPro"/>
</dbReference>
<feature type="domain" description="N-acetyltransferase" evidence="1">
    <location>
        <begin position="12"/>
        <end position="165"/>
    </location>
</feature>
<dbReference type="Pfam" id="PF00583">
    <property type="entry name" value="Acetyltransf_1"/>
    <property type="match status" value="1"/>
</dbReference>
<dbReference type="eggNOG" id="COG0456">
    <property type="taxonomic scope" value="Bacteria"/>
</dbReference>
<dbReference type="Proteomes" id="UP000008963">
    <property type="component" value="Chromosome"/>
</dbReference>
<dbReference type="AlphaFoldDB" id="E1X571"/>
<organism evidence="2 3">
    <name type="scientific">Halobacteriovorax marinus (strain ATCC BAA-682 / DSM 15412 / SJ)</name>
    <name type="common">Bacteriovorax marinus</name>
    <dbReference type="NCBI Taxonomy" id="862908"/>
    <lineage>
        <taxon>Bacteria</taxon>
        <taxon>Pseudomonadati</taxon>
        <taxon>Bdellovibrionota</taxon>
        <taxon>Bacteriovoracia</taxon>
        <taxon>Bacteriovoracales</taxon>
        <taxon>Halobacteriovoraceae</taxon>
        <taxon>Halobacteriovorax</taxon>
    </lineage>
</organism>
<dbReference type="PATRIC" id="fig|862908.3.peg.611"/>
<dbReference type="Gene3D" id="3.40.630.30">
    <property type="match status" value="1"/>
</dbReference>
<dbReference type="KEGG" id="bmx:BMS_0636"/>
<evidence type="ECO:0000313" key="3">
    <source>
        <dbReference type="Proteomes" id="UP000008963"/>
    </source>
</evidence>
<evidence type="ECO:0000259" key="1">
    <source>
        <dbReference type="PROSITE" id="PS51186"/>
    </source>
</evidence>
<keyword evidence="3" id="KW-1185">Reference proteome</keyword>
<reference evidence="3" key="1">
    <citation type="journal article" date="2013" name="ISME J.">
        <title>A small predatory core genome in the divergent marine Bacteriovorax marinus SJ and the terrestrial Bdellovibrio bacteriovorus.</title>
        <authorList>
            <person name="Crossman L.C."/>
            <person name="Chen H."/>
            <person name="Cerdeno-Tarraga A.M."/>
            <person name="Brooks K."/>
            <person name="Quail M.A."/>
            <person name="Pineiro S.A."/>
            <person name="Hobley L."/>
            <person name="Sockett R.E."/>
            <person name="Bentley S.D."/>
            <person name="Parkhill J."/>
            <person name="Williams H.N."/>
            <person name="Stine O.C."/>
        </authorList>
    </citation>
    <scope>NUCLEOTIDE SEQUENCE [LARGE SCALE GENOMIC DNA]</scope>
    <source>
        <strain evidence="3">ATCC BAA-682 / DSM 15412 / SJ</strain>
    </source>
</reference>
<dbReference type="EMBL" id="FQ312005">
    <property type="protein sequence ID" value="CBW25543.1"/>
    <property type="molecule type" value="Genomic_DNA"/>
</dbReference>
<dbReference type="STRING" id="862908.BMS_0636"/>
<dbReference type="PROSITE" id="PS51186">
    <property type="entry name" value="GNAT"/>
    <property type="match status" value="1"/>
</dbReference>
<dbReference type="InterPro" id="IPR000182">
    <property type="entry name" value="GNAT_dom"/>
</dbReference>
<proteinExistence type="predicted"/>
<dbReference type="SUPFAM" id="SSF55729">
    <property type="entry name" value="Acyl-CoA N-acyltransferases (Nat)"/>
    <property type="match status" value="1"/>
</dbReference>
<dbReference type="HOGENOM" id="CLU_043804_0_0_7"/>
<dbReference type="InterPro" id="IPR016181">
    <property type="entry name" value="Acyl_CoA_acyltransferase"/>
</dbReference>
<sequence>MSKFHHWRCMNTVIEHAKLTDVNELLSLYLSVYGEDYPLDIGTKRSVMEEALNHPEENHWYVMRCTDSNQIIVSGIIQIERENLIGKLSGVAVHDEYRKHGLATGFIGHVVNEVLKEKKLVNSIYATARTISHSSQTMLMKNGFIPLGFFPNCRRIKTYETLALLAIFADGVLEKRKVPTVVPESVEPFYSLVEKEITGNDAHFDTAPCLIKRDHQFKDLTCKEGEFEFIFAKNFVEKRFDETFKEDRESVFYPFHRPNLLISNMEEGIEIFAAFSKKDHYCVIITANKSIISLGEKINKMLFAMKEIGIYYVETMVRSDRREPICFLTENNFLPSAVYPAMRFEEGVGQDYILLARTMVPLDFSELSIHKSFKPYLDQYAKQWIDMHLNILRVNS</sequence>
<gene>
    <name evidence="2" type="ordered locus">BMS_0636</name>
</gene>
<evidence type="ECO:0000313" key="2">
    <source>
        <dbReference type="EMBL" id="CBW25543.1"/>
    </source>
</evidence>
<name>E1X571_HALMS</name>
<protein>
    <recommendedName>
        <fullName evidence="1">N-acetyltransferase domain-containing protein</fullName>
    </recommendedName>
</protein>
<accession>E1X571</accession>